<comment type="caution">
    <text evidence="1">The sequence shown here is derived from an EMBL/GenBank/DDBJ whole genome shotgun (WGS) entry which is preliminary data.</text>
</comment>
<dbReference type="EMBL" id="CBFW010000125">
    <property type="protein sequence ID" value="CDC72791.1"/>
    <property type="molecule type" value="Genomic_DNA"/>
</dbReference>
<dbReference type="Proteomes" id="UP000017938">
    <property type="component" value="Unassembled WGS sequence"/>
</dbReference>
<dbReference type="AlphaFoldDB" id="R6TXZ9"/>
<name>R6TXZ9_9BACT</name>
<gene>
    <name evidence="1" type="ORF">BN580_01088</name>
</gene>
<organism evidence="1 2">
    <name type="scientific">Candidatus Colimorpha enterica</name>
    <dbReference type="NCBI Taxonomy" id="3083063"/>
    <lineage>
        <taxon>Bacteria</taxon>
        <taxon>Pseudomonadati</taxon>
        <taxon>Bacteroidota</taxon>
        <taxon>Bacteroidia</taxon>
        <taxon>Bacteroidales</taxon>
        <taxon>Candidatus Colimorpha</taxon>
    </lineage>
</organism>
<evidence type="ECO:0000313" key="2">
    <source>
        <dbReference type="Proteomes" id="UP000017938"/>
    </source>
</evidence>
<evidence type="ECO:0000313" key="1">
    <source>
        <dbReference type="EMBL" id="CDC72791.1"/>
    </source>
</evidence>
<accession>R6TXZ9</accession>
<protein>
    <submittedName>
        <fullName evidence="1">Uncharacterized protein</fullName>
    </submittedName>
</protein>
<proteinExistence type="predicted"/>
<dbReference type="STRING" id="1263015.BN580_01088"/>
<reference evidence="1" key="1">
    <citation type="submission" date="2012-11" db="EMBL/GenBank/DDBJ databases">
        <title>Dependencies among metagenomic species, viruses, plasmids and units of genetic variation.</title>
        <authorList>
            <person name="Nielsen H.B."/>
            <person name="Almeida M."/>
            <person name="Juncker A.S."/>
            <person name="Rasmussen S."/>
            <person name="Li J."/>
            <person name="Sunagawa S."/>
            <person name="Plichta D."/>
            <person name="Gautier L."/>
            <person name="Le Chatelier E."/>
            <person name="Peletier E."/>
            <person name="Bonde I."/>
            <person name="Nielsen T."/>
            <person name="Manichanh C."/>
            <person name="Arumugam M."/>
            <person name="Batto J."/>
            <person name="Santos M.B.Q.D."/>
            <person name="Blom N."/>
            <person name="Borruel N."/>
            <person name="Burgdorf K.S."/>
            <person name="Boumezbeur F."/>
            <person name="Casellas F."/>
            <person name="Dore J."/>
            <person name="Guarner F."/>
            <person name="Hansen T."/>
            <person name="Hildebrand F."/>
            <person name="Kaas R.S."/>
            <person name="Kennedy S."/>
            <person name="Kristiansen K."/>
            <person name="Kultima J.R."/>
            <person name="Leonard P."/>
            <person name="Levenez F."/>
            <person name="Lund O."/>
            <person name="Moumen B."/>
            <person name="Le Paslier D."/>
            <person name="Pons N."/>
            <person name="Pedersen O."/>
            <person name="Prifti E."/>
            <person name="Qin J."/>
            <person name="Raes J."/>
            <person name="Tap J."/>
            <person name="Tims S."/>
            <person name="Ussery D.W."/>
            <person name="Yamada T."/>
            <person name="MetaHit consortium"/>
            <person name="Renault P."/>
            <person name="Sicheritz-Ponten T."/>
            <person name="Bork P."/>
            <person name="Wang J."/>
            <person name="Brunak S."/>
            <person name="Ehrlich S.D."/>
        </authorList>
    </citation>
    <scope>NUCLEOTIDE SEQUENCE [LARGE SCALE GENOMIC DNA]</scope>
</reference>
<sequence>MAILFSKVTMRDDYNESEFLVGGFPQETDDLEGWTAYHEFLDEITEDTVVNVRAQAFLYGEGETVKATPEEVAYMMMREQRDPDFLSGHCDCIGESDFNVNWCPDELFGQGFVQL</sequence>